<gene>
    <name evidence="1" type="ORF">LCGC14_1357040</name>
</gene>
<dbReference type="InterPro" id="IPR051792">
    <property type="entry name" value="GGT_bact"/>
</dbReference>
<reference evidence="1" key="1">
    <citation type="journal article" date="2015" name="Nature">
        <title>Complex archaea that bridge the gap between prokaryotes and eukaryotes.</title>
        <authorList>
            <person name="Spang A."/>
            <person name="Saw J.H."/>
            <person name="Jorgensen S.L."/>
            <person name="Zaremba-Niedzwiedzka K."/>
            <person name="Martijn J."/>
            <person name="Lind A.E."/>
            <person name="van Eijk R."/>
            <person name="Schleper C."/>
            <person name="Guy L."/>
            <person name="Ettema T.J."/>
        </authorList>
    </citation>
    <scope>NUCLEOTIDE SEQUENCE</scope>
</reference>
<feature type="non-terminal residue" evidence="1">
    <location>
        <position position="1"/>
    </location>
</feature>
<sequence length="315" mass="34273">AAVATGFALAVTLPQAGNLGGGGFMLIHLAETGKTLAIDYREMAPAAAHKALFLNSQGDVDETLARFSHQSAGVPGTVSGLTHVLARYGTMSLQQVMAPAITLAEKGFQISEPLAYSLARAQPRLQNNPSSARYFSGTDGTPLQSGDIWKQPDLTKTLKRISQEGAPGFYQGEVADLIVAEMKRGGGIITHDDLAKYHVIERQPITGTYKGYTIVSMPPPSSGGIHLVQMLNVLEGWDLAKMGHNSAAYLHRLIETMRRAYADRSQYLGDPDFYPVPAVALTDKAYAKQLRENIQLQKLLPLKLMMKMECLFRED</sequence>
<organism evidence="1">
    <name type="scientific">marine sediment metagenome</name>
    <dbReference type="NCBI Taxonomy" id="412755"/>
    <lineage>
        <taxon>unclassified sequences</taxon>
        <taxon>metagenomes</taxon>
        <taxon>ecological metagenomes</taxon>
    </lineage>
</organism>
<protein>
    <recommendedName>
        <fullName evidence="2">Gamma-glutamyltransferase</fullName>
    </recommendedName>
</protein>
<evidence type="ECO:0008006" key="2">
    <source>
        <dbReference type="Google" id="ProtNLM"/>
    </source>
</evidence>
<dbReference type="InterPro" id="IPR043138">
    <property type="entry name" value="GGT_lsub"/>
</dbReference>
<dbReference type="PANTHER" id="PTHR43199:SF1">
    <property type="entry name" value="GLUTATHIONE HYDROLASE PROENZYME"/>
    <property type="match status" value="1"/>
</dbReference>
<proteinExistence type="predicted"/>
<dbReference type="Pfam" id="PF01019">
    <property type="entry name" value="G_glu_transpept"/>
    <property type="match status" value="1"/>
</dbReference>
<dbReference type="PANTHER" id="PTHR43199">
    <property type="entry name" value="GLUTATHIONE HYDROLASE"/>
    <property type="match status" value="1"/>
</dbReference>
<name>A0A0F9K9T9_9ZZZZ</name>
<evidence type="ECO:0000313" key="1">
    <source>
        <dbReference type="EMBL" id="KKM78728.1"/>
    </source>
</evidence>
<dbReference type="InterPro" id="IPR029055">
    <property type="entry name" value="Ntn_hydrolases_N"/>
</dbReference>
<dbReference type="Gene3D" id="1.10.246.130">
    <property type="match status" value="1"/>
</dbReference>
<dbReference type="EMBL" id="LAZR01008444">
    <property type="protein sequence ID" value="KKM78728.1"/>
    <property type="molecule type" value="Genomic_DNA"/>
</dbReference>
<comment type="caution">
    <text evidence="1">The sequence shown here is derived from an EMBL/GenBank/DDBJ whole genome shotgun (WGS) entry which is preliminary data.</text>
</comment>
<dbReference type="SUPFAM" id="SSF56235">
    <property type="entry name" value="N-terminal nucleophile aminohydrolases (Ntn hydrolases)"/>
    <property type="match status" value="1"/>
</dbReference>
<dbReference type="PRINTS" id="PR01210">
    <property type="entry name" value="GGTRANSPTASE"/>
</dbReference>
<dbReference type="AlphaFoldDB" id="A0A0F9K9T9"/>
<accession>A0A0F9K9T9</accession>